<keyword evidence="3" id="KW-0804">Transcription</keyword>
<proteinExistence type="predicted"/>
<name>A0ABR7JNA8_9FIRM</name>
<dbReference type="PROSITE" id="PS50943">
    <property type="entry name" value="HTH_CROC1"/>
    <property type="match status" value="1"/>
</dbReference>
<organism evidence="5 6">
    <name type="scientific">Romboutsia faecis</name>
    <dbReference type="NCBI Taxonomy" id="2764597"/>
    <lineage>
        <taxon>Bacteria</taxon>
        <taxon>Bacillati</taxon>
        <taxon>Bacillota</taxon>
        <taxon>Clostridia</taxon>
        <taxon>Peptostreptococcales</taxon>
        <taxon>Peptostreptococcaceae</taxon>
        <taxon>Romboutsia</taxon>
    </lineage>
</organism>
<dbReference type="RefSeq" id="WP_153972021.1">
    <property type="nucleotide sequence ID" value="NZ_JACRWE010000002.1"/>
</dbReference>
<comment type="caution">
    <text evidence="5">The sequence shown here is derived from an EMBL/GenBank/DDBJ whole genome shotgun (WGS) entry which is preliminary data.</text>
</comment>
<keyword evidence="2" id="KW-0238">DNA-binding</keyword>
<keyword evidence="6" id="KW-1185">Reference proteome</keyword>
<dbReference type="Pfam" id="PF12844">
    <property type="entry name" value="HTH_19"/>
    <property type="match status" value="1"/>
</dbReference>
<evidence type="ECO:0000313" key="6">
    <source>
        <dbReference type="Proteomes" id="UP000609849"/>
    </source>
</evidence>
<evidence type="ECO:0000259" key="4">
    <source>
        <dbReference type="PROSITE" id="PS50943"/>
    </source>
</evidence>
<dbReference type="InterPro" id="IPR010982">
    <property type="entry name" value="Lambda_DNA-bd_dom_sf"/>
</dbReference>
<evidence type="ECO:0000256" key="3">
    <source>
        <dbReference type="ARBA" id="ARBA00023163"/>
    </source>
</evidence>
<dbReference type="SUPFAM" id="SSF47413">
    <property type="entry name" value="lambda repressor-like DNA-binding domains"/>
    <property type="match status" value="1"/>
</dbReference>
<protein>
    <submittedName>
        <fullName evidence="5">Helix-turn-helix domain-containing protein</fullName>
    </submittedName>
</protein>
<evidence type="ECO:0000256" key="1">
    <source>
        <dbReference type="ARBA" id="ARBA00023015"/>
    </source>
</evidence>
<dbReference type="PANTHER" id="PTHR40661:SF1">
    <property type="entry name" value="HTH CRO_C1-TYPE DOMAIN-CONTAINING PROTEIN"/>
    <property type="match status" value="1"/>
</dbReference>
<dbReference type="EMBL" id="JACRWE010000002">
    <property type="protein sequence ID" value="MBC5996350.1"/>
    <property type="molecule type" value="Genomic_DNA"/>
</dbReference>
<keyword evidence="1" id="KW-0805">Transcription regulation</keyword>
<gene>
    <name evidence="5" type="ORF">H8923_06210</name>
</gene>
<dbReference type="PANTHER" id="PTHR40661">
    <property type="match status" value="1"/>
</dbReference>
<dbReference type="SMART" id="SM00530">
    <property type="entry name" value="HTH_XRE"/>
    <property type="match status" value="1"/>
</dbReference>
<dbReference type="CDD" id="cd00093">
    <property type="entry name" value="HTH_XRE"/>
    <property type="match status" value="1"/>
</dbReference>
<reference evidence="5 6" key="1">
    <citation type="submission" date="2020-08" db="EMBL/GenBank/DDBJ databases">
        <authorList>
            <person name="Liu C."/>
            <person name="Sun Q."/>
        </authorList>
    </citation>
    <scope>NUCLEOTIDE SEQUENCE [LARGE SCALE GENOMIC DNA]</scope>
    <source>
        <strain evidence="5 6">NSJ-18</strain>
    </source>
</reference>
<evidence type="ECO:0000256" key="2">
    <source>
        <dbReference type="ARBA" id="ARBA00023125"/>
    </source>
</evidence>
<dbReference type="Gene3D" id="1.10.260.40">
    <property type="entry name" value="lambda repressor-like DNA-binding domains"/>
    <property type="match status" value="1"/>
</dbReference>
<dbReference type="Proteomes" id="UP000609849">
    <property type="component" value="Unassembled WGS sequence"/>
</dbReference>
<evidence type="ECO:0000313" key="5">
    <source>
        <dbReference type="EMBL" id="MBC5996350.1"/>
    </source>
</evidence>
<accession>A0ABR7JNA8</accession>
<sequence length="156" mass="17850">MKTISERIKEGLEIRELKQADLVNLTGISKGALSSYISGSYEPKQKNIYKIAKALDVNEAWLMGHDIPMERNIQKETKSSYNPNELTKKDEKSIQKDLKQIMDDFKSGQDGPAFYNGVELGYEELELIEQAMELALKSAKLKNKAKYTPKKYKKEE</sequence>
<dbReference type="InterPro" id="IPR001387">
    <property type="entry name" value="Cro/C1-type_HTH"/>
</dbReference>
<feature type="domain" description="HTH cro/C1-type" evidence="4">
    <location>
        <begin position="8"/>
        <end position="62"/>
    </location>
</feature>